<dbReference type="Proteomes" id="UP000632740">
    <property type="component" value="Unassembled WGS sequence"/>
</dbReference>
<comment type="similarity">
    <text evidence="1">Belongs to the universal stress protein A family.</text>
</comment>
<feature type="domain" description="UspA" evidence="2">
    <location>
        <begin position="152"/>
        <end position="288"/>
    </location>
</feature>
<evidence type="ECO:0000313" key="3">
    <source>
        <dbReference type="EMBL" id="GIG21342.1"/>
    </source>
</evidence>
<comment type="caution">
    <text evidence="3">The sequence shown here is derived from an EMBL/GenBank/DDBJ whole genome shotgun (WGS) entry which is preliminary data.</text>
</comment>
<dbReference type="AlphaFoldDB" id="A0A919P150"/>
<feature type="domain" description="UspA" evidence="2">
    <location>
        <begin position="6"/>
        <end position="140"/>
    </location>
</feature>
<evidence type="ECO:0000256" key="1">
    <source>
        <dbReference type="ARBA" id="ARBA00008791"/>
    </source>
</evidence>
<dbReference type="InterPro" id="IPR006015">
    <property type="entry name" value="Universal_stress_UspA"/>
</dbReference>
<proteinExistence type="inferred from homology"/>
<evidence type="ECO:0000313" key="4">
    <source>
        <dbReference type="Proteomes" id="UP000632740"/>
    </source>
</evidence>
<dbReference type="PANTHER" id="PTHR46268">
    <property type="entry name" value="STRESS RESPONSE PROTEIN NHAX"/>
    <property type="match status" value="1"/>
</dbReference>
<evidence type="ECO:0000259" key="2">
    <source>
        <dbReference type="Pfam" id="PF00582"/>
    </source>
</evidence>
<dbReference type="EMBL" id="BONK01000006">
    <property type="protein sequence ID" value="GIG21342.1"/>
    <property type="molecule type" value="Genomic_DNA"/>
</dbReference>
<dbReference type="PRINTS" id="PR01438">
    <property type="entry name" value="UNVRSLSTRESS"/>
</dbReference>
<organism evidence="3 4">
    <name type="scientific">Cellulomonas chitinilytica</name>
    <dbReference type="NCBI Taxonomy" id="398759"/>
    <lineage>
        <taxon>Bacteria</taxon>
        <taxon>Bacillati</taxon>
        <taxon>Actinomycetota</taxon>
        <taxon>Actinomycetes</taxon>
        <taxon>Micrococcales</taxon>
        <taxon>Cellulomonadaceae</taxon>
        <taxon>Cellulomonas</taxon>
    </lineage>
</organism>
<reference evidence="3" key="1">
    <citation type="submission" date="2021-01" db="EMBL/GenBank/DDBJ databases">
        <title>Whole genome shotgun sequence of Cellulomonas chitinilytica NBRC 110799.</title>
        <authorList>
            <person name="Komaki H."/>
            <person name="Tamura T."/>
        </authorList>
    </citation>
    <scope>NUCLEOTIDE SEQUENCE</scope>
    <source>
        <strain evidence="3">NBRC 110799</strain>
    </source>
</reference>
<protein>
    <submittedName>
        <fullName evidence="3">Universal stress protein</fullName>
    </submittedName>
</protein>
<dbReference type="InterPro" id="IPR006016">
    <property type="entry name" value="UspA"/>
</dbReference>
<gene>
    <name evidence="3" type="ORF">Cch01nite_20660</name>
</gene>
<dbReference type="RefSeq" id="WP_203752819.1">
    <property type="nucleotide sequence ID" value="NZ_BONK01000006.1"/>
</dbReference>
<dbReference type="Pfam" id="PF00582">
    <property type="entry name" value="Usp"/>
    <property type="match status" value="2"/>
</dbReference>
<dbReference type="Gene3D" id="3.40.50.620">
    <property type="entry name" value="HUPs"/>
    <property type="match status" value="2"/>
</dbReference>
<keyword evidence="4" id="KW-1185">Reference proteome</keyword>
<accession>A0A919P150</accession>
<name>A0A919P150_9CELL</name>
<sequence length="290" mass="30626">MRTDGPVVVALDGSTSSEDTMRWGVDEAAARGADVVLVRCVDDSWAQTAWTWYPEVSAFPPDVEAKEYLSDVLFHEQERHPQLEFDVRIPHGPVVPSLRDLSDDAQLLVVGSGARRGRRRTGAVAPHVAAHAHCPVAVVRSDPDHPELPAAPVVVGIDGSPGALAAAHAAAHEAWTLGRGLVVVHARPTVPDPFGRGTGVPVRTDDPDHPTHRAARAIADELAATYEGLHVDVELVDDDPATALVELSHASPLLVVGSRGLGGFRGMLLGSVSADVVREATCPVLVVHEG</sequence>
<dbReference type="InterPro" id="IPR014729">
    <property type="entry name" value="Rossmann-like_a/b/a_fold"/>
</dbReference>
<dbReference type="PANTHER" id="PTHR46268:SF6">
    <property type="entry name" value="UNIVERSAL STRESS PROTEIN UP12"/>
    <property type="match status" value="1"/>
</dbReference>
<dbReference type="SUPFAM" id="SSF52402">
    <property type="entry name" value="Adenine nucleotide alpha hydrolases-like"/>
    <property type="match status" value="2"/>
</dbReference>